<evidence type="ECO:0000256" key="4">
    <source>
        <dbReference type="ARBA" id="ARBA00022723"/>
    </source>
</evidence>
<feature type="binding site" evidence="9">
    <location>
        <position position="266"/>
    </location>
    <ligand>
        <name>substrate</name>
    </ligand>
</feature>
<dbReference type="PANTHER" id="PTHR11556">
    <property type="entry name" value="FRUCTOSE-1,6-BISPHOSPHATASE-RELATED"/>
    <property type="match status" value="1"/>
</dbReference>
<gene>
    <name evidence="9" type="primary">fbp</name>
    <name evidence="13" type="ORF">B5J94_10665</name>
</gene>
<feature type="binding site" evidence="9">
    <location>
        <position position="105"/>
    </location>
    <ligand>
        <name>Mg(2+)</name>
        <dbReference type="ChEBI" id="CHEBI:18420"/>
        <label>1</label>
    </ligand>
</feature>
<dbReference type="GO" id="GO:0000287">
    <property type="term" value="F:magnesium ion binding"/>
    <property type="evidence" value="ECO:0007669"/>
    <property type="project" value="UniProtKB-UniRule"/>
</dbReference>
<dbReference type="GO" id="GO:0006002">
    <property type="term" value="P:fructose 6-phosphate metabolic process"/>
    <property type="evidence" value="ECO:0007669"/>
    <property type="project" value="TreeGrafter"/>
</dbReference>
<evidence type="ECO:0000313" key="14">
    <source>
        <dbReference type="Proteomes" id="UP000191025"/>
    </source>
</evidence>
<dbReference type="Gene3D" id="3.30.540.10">
    <property type="entry name" value="Fructose-1,6-Bisphosphatase, subunit A, domain 1"/>
    <property type="match status" value="1"/>
</dbReference>
<comment type="caution">
    <text evidence="9">Lacks conserved residue(s) required for the propagation of feature annotation.</text>
</comment>
<evidence type="ECO:0000256" key="6">
    <source>
        <dbReference type="ARBA" id="ARBA00022842"/>
    </source>
</evidence>
<dbReference type="InterPro" id="IPR044015">
    <property type="entry name" value="FBPase_C_dom"/>
</dbReference>
<keyword evidence="7 9" id="KW-0119">Carbohydrate metabolism</keyword>
<dbReference type="NCBIfam" id="NF006779">
    <property type="entry name" value="PRK09293.1-3"/>
    <property type="match status" value="1"/>
</dbReference>
<dbReference type="GO" id="GO:0005986">
    <property type="term" value="P:sucrose biosynthetic process"/>
    <property type="evidence" value="ECO:0007669"/>
    <property type="project" value="TreeGrafter"/>
</dbReference>
<dbReference type="PRINTS" id="PR00115">
    <property type="entry name" value="F16BPHPHTASE"/>
</dbReference>
<evidence type="ECO:0000256" key="7">
    <source>
        <dbReference type="ARBA" id="ARBA00023277"/>
    </source>
</evidence>
<dbReference type="InterPro" id="IPR033391">
    <property type="entry name" value="FBPase_N"/>
</dbReference>
<dbReference type="RefSeq" id="WP_062501646.1">
    <property type="nucleotide sequence ID" value="NZ_MXAN01000080.1"/>
</dbReference>
<evidence type="ECO:0000256" key="3">
    <source>
        <dbReference type="ARBA" id="ARBA00022490"/>
    </source>
</evidence>
<name>A0A1V4GQB1_MORLA</name>
<evidence type="ECO:0000256" key="8">
    <source>
        <dbReference type="ARBA" id="ARBA00024331"/>
    </source>
</evidence>
<evidence type="ECO:0000256" key="2">
    <source>
        <dbReference type="ARBA" id="ARBA00010941"/>
    </source>
</evidence>
<dbReference type="Gene3D" id="3.40.190.80">
    <property type="match status" value="1"/>
</dbReference>
<dbReference type="InterPro" id="IPR028343">
    <property type="entry name" value="FBPtase"/>
</dbReference>
<comment type="similarity">
    <text evidence="2 9 10">Belongs to the FBPase class 1 family.</text>
</comment>
<comment type="subunit">
    <text evidence="9">Homotetramer.</text>
</comment>
<evidence type="ECO:0000313" key="13">
    <source>
        <dbReference type="EMBL" id="OPH34807.1"/>
    </source>
</evidence>
<keyword evidence="5 9" id="KW-0378">Hydrolase</keyword>
<feature type="binding site" evidence="9">
    <location>
        <position position="105"/>
    </location>
    <ligand>
        <name>Mg(2+)</name>
        <dbReference type="ChEBI" id="CHEBI:18420"/>
        <label>2</label>
    </ligand>
</feature>
<evidence type="ECO:0000259" key="11">
    <source>
        <dbReference type="Pfam" id="PF00316"/>
    </source>
</evidence>
<dbReference type="CDD" id="cd00354">
    <property type="entry name" value="FBPase"/>
    <property type="match status" value="1"/>
</dbReference>
<keyword evidence="3 9" id="KW-0963">Cytoplasm</keyword>
<feature type="binding site" evidence="9">
    <location>
        <position position="107"/>
    </location>
    <ligand>
        <name>Mg(2+)</name>
        <dbReference type="ChEBI" id="CHEBI:18420"/>
        <label>1</label>
    </ligand>
</feature>
<dbReference type="AlphaFoldDB" id="A0A1V4GQB1"/>
<dbReference type="GO" id="GO:0006094">
    <property type="term" value="P:gluconeogenesis"/>
    <property type="evidence" value="ECO:0007669"/>
    <property type="project" value="UniProtKB-UniRule"/>
</dbReference>
<feature type="binding site" evidence="9">
    <location>
        <position position="200"/>
    </location>
    <ligand>
        <name>substrate</name>
    </ligand>
</feature>
<comment type="cofactor">
    <cofactor evidence="9">
        <name>Mg(2+)</name>
        <dbReference type="ChEBI" id="CHEBI:18420"/>
    </cofactor>
    <text evidence="9">Binds 2 magnesium ions per subunit.</text>
</comment>
<dbReference type="GO" id="GO:0042132">
    <property type="term" value="F:fructose 1,6-bisphosphate 1-phosphatase activity"/>
    <property type="evidence" value="ECO:0007669"/>
    <property type="project" value="UniProtKB-UniRule"/>
</dbReference>
<organism evidence="13 14">
    <name type="scientific">Moraxella lacunata</name>
    <dbReference type="NCBI Taxonomy" id="477"/>
    <lineage>
        <taxon>Bacteria</taxon>
        <taxon>Pseudomonadati</taxon>
        <taxon>Pseudomonadota</taxon>
        <taxon>Gammaproteobacteria</taxon>
        <taxon>Moraxellales</taxon>
        <taxon>Moraxellaceae</taxon>
        <taxon>Moraxella</taxon>
    </lineage>
</organism>
<dbReference type="GO" id="GO:0006000">
    <property type="term" value="P:fructose metabolic process"/>
    <property type="evidence" value="ECO:0007669"/>
    <property type="project" value="TreeGrafter"/>
</dbReference>
<feature type="binding site" evidence="9">
    <location>
        <position position="86"/>
    </location>
    <ligand>
        <name>Mg(2+)</name>
        <dbReference type="ChEBI" id="CHEBI:18420"/>
        <label>1</label>
    </ligand>
</feature>
<dbReference type="PIRSF" id="PIRSF000904">
    <property type="entry name" value="FBPtase_SBPase"/>
    <property type="match status" value="1"/>
</dbReference>
<proteinExistence type="inferred from homology"/>
<feature type="domain" description="Fructose-1-6-bisphosphatase class 1 C-terminal" evidence="12">
    <location>
        <begin position="191"/>
        <end position="323"/>
    </location>
</feature>
<feature type="binding site" evidence="9">
    <location>
        <begin position="108"/>
        <end position="111"/>
    </location>
    <ligand>
        <name>substrate</name>
    </ligand>
</feature>
<dbReference type="InterPro" id="IPR000146">
    <property type="entry name" value="FBPase_class-1"/>
</dbReference>
<evidence type="ECO:0000256" key="1">
    <source>
        <dbReference type="ARBA" id="ARBA00001273"/>
    </source>
</evidence>
<dbReference type="Pfam" id="PF18913">
    <property type="entry name" value="FBPase_C"/>
    <property type="match status" value="1"/>
</dbReference>
<reference evidence="14" key="1">
    <citation type="submission" date="2017-03" db="EMBL/GenBank/DDBJ databases">
        <title>Draft genome sequence of Moraxella equi CCUG 4950T type strain.</title>
        <authorList>
            <person name="Salva-Serra F."/>
            <person name="Engstrom-Jakobsson H."/>
            <person name="Thorell K."/>
            <person name="Jaen-Luchoro D."/>
            <person name="Gonzales-Siles L."/>
            <person name="Karlsson R."/>
            <person name="Yazdan S."/>
            <person name="Boulund F."/>
            <person name="Johnning A."/>
            <person name="Engstrand L."/>
            <person name="Kristiansson E."/>
            <person name="Moore E."/>
        </authorList>
    </citation>
    <scope>NUCLEOTIDE SEQUENCE [LARGE SCALE GENOMIC DNA]</scope>
    <source>
        <strain evidence="14">CCUG 4441</strain>
    </source>
</reference>
<dbReference type="EC" id="3.1.3.11" evidence="9"/>
<dbReference type="PANTHER" id="PTHR11556:SF35">
    <property type="entry name" value="SEDOHEPTULOSE-1,7-BISPHOSPHATASE, CHLOROPLASTIC"/>
    <property type="match status" value="1"/>
</dbReference>
<evidence type="ECO:0000256" key="9">
    <source>
        <dbReference type="HAMAP-Rule" id="MF_01855"/>
    </source>
</evidence>
<accession>A0A1V4GQB1</accession>
<evidence type="ECO:0000259" key="12">
    <source>
        <dbReference type="Pfam" id="PF18913"/>
    </source>
</evidence>
<comment type="subcellular location">
    <subcellularLocation>
        <location evidence="9">Cytoplasm</location>
    </subcellularLocation>
</comment>
<dbReference type="SUPFAM" id="SSF56655">
    <property type="entry name" value="Carbohydrate phosphatase"/>
    <property type="match status" value="1"/>
</dbReference>
<dbReference type="EMBL" id="MXAN01000080">
    <property type="protein sequence ID" value="OPH34807.1"/>
    <property type="molecule type" value="Genomic_DNA"/>
</dbReference>
<dbReference type="Pfam" id="PF00316">
    <property type="entry name" value="FBPase"/>
    <property type="match status" value="1"/>
</dbReference>
<dbReference type="Proteomes" id="UP000191025">
    <property type="component" value="Unassembled WGS sequence"/>
</dbReference>
<protein>
    <recommendedName>
        <fullName evidence="9">Fructose-1,6-bisphosphatase class 1</fullName>
        <shortName evidence="9">FBPase class 1</shortName>
        <ecNumber evidence="9">3.1.3.11</ecNumber>
    </recommendedName>
    <alternativeName>
        <fullName evidence="9">D-fructose-1,6-bisphosphate 1-phosphohydrolase class 1</fullName>
    </alternativeName>
</protein>
<dbReference type="FunFam" id="3.40.190.80:FF:000011">
    <property type="entry name" value="Fructose-1,6-bisphosphatase class 1"/>
    <property type="match status" value="1"/>
</dbReference>
<comment type="catalytic activity">
    <reaction evidence="1 9">
        <text>beta-D-fructose 1,6-bisphosphate + H2O = beta-D-fructose 6-phosphate + phosphate</text>
        <dbReference type="Rhea" id="RHEA:11064"/>
        <dbReference type="ChEBI" id="CHEBI:15377"/>
        <dbReference type="ChEBI" id="CHEBI:32966"/>
        <dbReference type="ChEBI" id="CHEBI:43474"/>
        <dbReference type="ChEBI" id="CHEBI:57634"/>
        <dbReference type="EC" id="3.1.3.11"/>
    </reaction>
</comment>
<comment type="pathway">
    <text evidence="8">Carbohydrate biosynthesis.</text>
</comment>
<sequence>MTAQTTLAQYLESHTTPQLASTMTTLATASVAISHLLDKGALAGIHGEAGGQNVQGEAQKKLDVISNDLLLNALIHNPNCAGVASEELDEISPANDDGTLLVTFDPLDGSSNIDINMTVGTIFSILPYHNQGQRACESDFLQKGENQLGAGYFIYGTSTMLAVTFGDGVAMFSFDPMSQTYILINDDVRISHDTAEYAINASNRRYWLEPIATYIEELTQGDTGVRAKDYNMRWVAAMIADVHRILIRGGVFMYPFDTKIAGKAGKLRLMYEANPMSFVIEQAGGASTDGVQRIMDITPTHIHQRIPVVLGAKEEVEYVKALHEKAGILANGDKASE</sequence>
<feature type="domain" description="Fructose-1-6-bisphosphatase class I N-terminal" evidence="11">
    <location>
        <begin position="12"/>
        <end position="185"/>
    </location>
</feature>
<dbReference type="PIRSF" id="PIRSF500210">
    <property type="entry name" value="FBPtase"/>
    <property type="match status" value="1"/>
</dbReference>
<keyword evidence="6 9" id="KW-0460">Magnesium</keyword>
<dbReference type="HAMAP" id="MF_01855">
    <property type="entry name" value="FBPase_class1"/>
    <property type="match status" value="1"/>
</dbReference>
<evidence type="ECO:0000256" key="10">
    <source>
        <dbReference type="RuleBase" id="RU000508"/>
    </source>
</evidence>
<dbReference type="NCBIfam" id="NF006780">
    <property type="entry name" value="PRK09293.1-4"/>
    <property type="match status" value="1"/>
</dbReference>
<dbReference type="GO" id="GO:0005829">
    <property type="term" value="C:cytosol"/>
    <property type="evidence" value="ECO:0007669"/>
    <property type="project" value="TreeGrafter"/>
</dbReference>
<keyword evidence="4 9" id="KW-0479">Metal-binding</keyword>
<feature type="binding site" evidence="9">
    <location>
        <position position="108"/>
    </location>
    <ligand>
        <name>Mg(2+)</name>
        <dbReference type="ChEBI" id="CHEBI:18420"/>
        <label>2</label>
    </ligand>
</feature>
<dbReference type="GO" id="GO:0030388">
    <property type="term" value="P:fructose 1,6-bisphosphate metabolic process"/>
    <property type="evidence" value="ECO:0007669"/>
    <property type="project" value="TreeGrafter"/>
</dbReference>
<feature type="binding site" evidence="9">
    <location>
        <position position="272"/>
    </location>
    <ligand>
        <name>Mg(2+)</name>
        <dbReference type="ChEBI" id="CHEBI:18420"/>
        <label>2</label>
    </ligand>
</feature>
<comment type="caution">
    <text evidence="13">The sequence shown here is derived from an EMBL/GenBank/DDBJ whole genome shotgun (WGS) entry which is preliminary data.</text>
</comment>
<evidence type="ECO:0000256" key="5">
    <source>
        <dbReference type="ARBA" id="ARBA00022801"/>
    </source>
</evidence>